<evidence type="ECO:0000313" key="2">
    <source>
        <dbReference type="Proteomes" id="UP000380386"/>
    </source>
</evidence>
<name>A0A5P0ZJM0_9LACO</name>
<dbReference type="Proteomes" id="UP000380386">
    <property type="component" value="Unassembled WGS sequence"/>
</dbReference>
<sequence length="227" mass="25595">MLIILTVVFAIVGVILLFKKQYVLGITLLVGMLICQSSILLDANNHYGTSKYTTTQTEQIAPVTNIKGNKILINEKIKQGKTEYQAYATKKPGKSEIHTVLNKQKTVKINIDSNDSNKRIKNIKYRYNDTIQKLLFTGITNSGQLSSQEITYNLNSNWHIVTKSQLKRISKVLKEPKTQLTIKQDVENDVHNQIKKDPTLAKNPTNLKKLEDKALTKAVGNVIDSDK</sequence>
<dbReference type="RefSeq" id="WP_153383743.1">
    <property type="nucleotide sequence ID" value="NZ_VDFM01000013.1"/>
</dbReference>
<evidence type="ECO:0000313" key="1">
    <source>
        <dbReference type="EMBL" id="MQS53242.1"/>
    </source>
</evidence>
<organism evidence="1 2">
    <name type="scientific">Companilactobacillus mishanensis</name>
    <dbReference type="NCBI Taxonomy" id="2486008"/>
    <lineage>
        <taxon>Bacteria</taxon>
        <taxon>Bacillati</taxon>
        <taxon>Bacillota</taxon>
        <taxon>Bacilli</taxon>
        <taxon>Lactobacillales</taxon>
        <taxon>Lactobacillaceae</taxon>
        <taxon>Companilactobacillus</taxon>
    </lineage>
</organism>
<dbReference type="AlphaFoldDB" id="A0A5P0ZJM0"/>
<reference evidence="1 2" key="1">
    <citation type="journal article" date="2019" name="Syst. Appl. Microbiol.">
        <title>Polyphasic characterization of two novel Lactobacillus spp. isolated from blown salami packages: Description of Lactobacillus halodurans sp. nov. and Lactobacillus salsicarnum sp. nov.</title>
        <authorList>
            <person name="Schuster J.A."/>
            <person name="Klingl A."/>
            <person name="Vogel R.F."/>
            <person name="Ehrmann M.A."/>
        </authorList>
    </citation>
    <scope>NUCLEOTIDE SEQUENCE [LARGE SCALE GENOMIC DNA]</scope>
    <source>
        <strain evidence="1 2">TMW 1.2118</strain>
    </source>
</reference>
<gene>
    <name evidence="1" type="ORF">FHL02_09430</name>
</gene>
<dbReference type="OrthoDB" id="2283452at2"/>
<dbReference type="EMBL" id="VDFM01000013">
    <property type="protein sequence ID" value="MQS53242.1"/>
    <property type="molecule type" value="Genomic_DNA"/>
</dbReference>
<protein>
    <submittedName>
        <fullName evidence="1">DUF4811 domain-containing protein</fullName>
    </submittedName>
</protein>
<proteinExistence type="predicted"/>
<comment type="caution">
    <text evidence="1">The sequence shown here is derived from an EMBL/GenBank/DDBJ whole genome shotgun (WGS) entry which is preliminary data.</text>
</comment>
<accession>A0A5P0ZJM0</accession>
<dbReference type="Pfam" id="PF16069">
    <property type="entry name" value="DUF4811"/>
    <property type="match status" value="1"/>
</dbReference>
<dbReference type="InterPro" id="IPR032083">
    <property type="entry name" value="DUF4811"/>
</dbReference>